<sequence>MTRVSEDRAVVIGAGFGGLAAAARLAHAGLRVTLVEAASAPGGKARALPGPRGPVDAGPTVLTLRGVFDDLFATLGDDLDARLRLTPARRLARHAWQDGSRLDLHADPAESEAAVAAFAGPRAAAEFAAFSARCRRLFEAFDAPFMRAARPTPLSVARALAPSAGRLLRDMAPGRSLASALQGAFSDPRLRQLFGRYATYVGGSPFRTPAMLMLIWQAEAAGVWRVAGGMHALAAAMAALAERAGAELRFGRGAARIELARGRVAGVILEGGERLPAEVVVFAGDPEALARGLLGPLPGLRPRPRGRRSLSADVWAFTARAEGFPLIHHNVLFAPSPEAEFGPIARGRRPEAPTLYICAQDRGDAPAAKPGPERFEIILNAPPVDPHAPPDPQEHARCLDILSRRLESWSLGLSPAPGPAALTTPTGFARRFPGTDGSIYGASPHGATAAFRRPTARTATPGLYLAGGGTHPGPGAPMATLSGGLAAGAVISDRASTPRFRPAATPGGISTPSTARPGAPSR</sequence>
<reference evidence="8 9" key="1">
    <citation type="submission" date="2016-10" db="EMBL/GenBank/DDBJ databases">
        <authorList>
            <person name="de Groot N.N."/>
        </authorList>
    </citation>
    <scope>NUCLEOTIDE SEQUENCE [LARGE SCALE GENOMIC DNA]</scope>
    <source>
        <strain evidence="8 9">CGMCC 1.11030</strain>
    </source>
</reference>
<dbReference type="GO" id="GO:0016117">
    <property type="term" value="P:carotenoid biosynthetic process"/>
    <property type="evidence" value="ECO:0007669"/>
    <property type="project" value="UniProtKB-KW"/>
</dbReference>
<accession>A0A1I3CM81</accession>
<dbReference type="InterPro" id="IPR002937">
    <property type="entry name" value="Amino_oxidase"/>
</dbReference>
<evidence type="ECO:0000256" key="4">
    <source>
        <dbReference type="ARBA" id="ARBA00023002"/>
    </source>
</evidence>
<dbReference type="STRING" id="1114924.SAMN05216258_10291"/>
<evidence type="ECO:0000256" key="5">
    <source>
        <dbReference type="RuleBase" id="RU362075"/>
    </source>
</evidence>
<dbReference type="Gene3D" id="3.50.50.60">
    <property type="entry name" value="FAD/NAD(P)-binding domain"/>
    <property type="match status" value="2"/>
</dbReference>
<keyword evidence="4 5" id="KW-0560">Oxidoreductase</keyword>
<name>A0A1I3CM81_9RHOB</name>
<evidence type="ECO:0000256" key="6">
    <source>
        <dbReference type="SAM" id="MobiDB-lite"/>
    </source>
</evidence>
<dbReference type="PANTHER" id="PTHR43734">
    <property type="entry name" value="PHYTOENE DESATURASE"/>
    <property type="match status" value="1"/>
</dbReference>
<feature type="domain" description="Amine oxidase" evidence="7">
    <location>
        <begin position="17"/>
        <end position="491"/>
    </location>
</feature>
<dbReference type="Proteomes" id="UP000199377">
    <property type="component" value="Unassembled WGS sequence"/>
</dbReference>
<proteinExistence type="inferred from homology"/>
<comment type="similarity">
    <text evidence="2 5">Belongs to the carotenoid/retinoid oxidoreductase family.</text>
</comment>
<dbReference type="InterPro" id="IPR036188">
    <property type="entry name" value="FAD/NAD-bd_sf"/>
</dbReference>
<keyword evidence="9" id="KW-1185">Reference proteome</keyword>
<dbReference type="NCBIfam" id="TIGR02734">
    <property type="entry name" value="crtI_fam"/>
    <property type="match status" value="1"/>
</dbReference>
<comment type="pathway">
    <text evidence="1 5">Carotenoid biosynthesis.</text>
</comment>
<dbReference type="PANTHER" id="PTHR43734:SF7">
    <property type="entry name" value="4,4'-DIAPONEUROSPORENE OXYGENASE"/>
    <property type="match status" value="1"/>
</dbReference>
<dbReference type="AlphaFoldDB" id="A0A1I3CM81"/>
<protein>
    <submittedName>
        <fullName evidence="8">1-hydroxycarotenoid 3,4-desaturase</fullName>
    </submittedName>
</protein>
<evidence type="ECO:0000313" key="8">
    <source>
        <dbReference type="EMBL" id="SFH75680.1"/>
    </source>
</evidence>
<dbReference type="EMBL" id="FOQH01000002">
    <property type="protein sequence ID" value="SFH75680.1"/>
    <property type="molecule type" value="Genomic_DNA"/>
</dbReference>
<evidence type="ECO:0000313" key="9">
    <source>
        <dbReference type="Proteomes" id="UP000199377"/>
    </source>
</evidence>
<organism evidence="8 9">
    <name type="scientific">Albimonas pacifica</name>
    <dbReference type="NCBI Taxonomy" id="1114924"/>
    <lineage>
        <taxon>Bacteria</taxon>
        <taxon>Pseudomonadati</taxon>
        <taxon>Pseudomonadota</taxon>
        <taxon>Alphaproteobacteria</taxon>
        <taxon>Rhodobacterales</taxon>
        <taxon>Paracoccaceae</taxon>
        <taxon>Albimonas</taxon>
    </lineage>
</organism>
<dbReference type="RefSeq" id="WP_092857877.1">
    <property type="nucleotide sequence ID" value="NZ_FOQH01000002.1"/>
</dbReference>
<feature type="region of interest" description="Disordered" evidence="6">
    <location>
        <begin position="493"/>
        <end position="522"/>
    </location>
</feature>
<dbReference type="InterPro" id="IPR014105">
    <property type="entry name" value="Carotenoid/retinoid_OxRdtase"/>
</dbReference>
<gene>
    <name evidence="8" type="ORF">SAMN05216258_10291</name>
</gene>
<dbReference type="InterPro" id="IPR054841">
    <property type="entry name" value="carotdesatCrtD"/>
</dbReference>
<dbReference type="OrthoDB" id="9774675at2"/>
<dbReference type="SUPFAM" id="SSF51905">
    <property type="entry name" value="FAD/NAD(P)-binding domain"/>
    <property type="match status" value="1"/>
</dbReference>
<evidence type="ECO:0000259" key="7">
    <source>
        <dbReference type="Pfam" id="PF01593"/>
    </source>
</evidence>
<keyword evidence="3 5" id="KW-0125">Carotenoid biosynthesis</keyword>
<dbReference type="NCBIfam" id="NF045637">
    <property type="entry name" value="carotdesatCrtDProt"/>
    <property type="match status" value="1"/>
</dbReference>
<dbReference type="Pfam" id="PF01593">
    <property type="entry name" value="Amino_oxidase"/>
    <property type="match status" value="1"/>
</dbReference>
<evidence type="ECO:0000256" key="2">
    <source>
        <dbReference type="ARBA" id="ARBA00006046"/>
    </source>
</evidence>
<evidence type="ECO:0000256" key="1">
    <source>
        <dbReference type="ARBA" id="ARBA00004829"/>
    </source>
</evidence>
<evidence type="ECO:0000256" key="3">
    <source>
        <dbReference type="ARBA" id="ARBA00022746"/>
    </source>
</evidence>
<dbReference type="GO" id="GO:0016491">
    <property type="term" value="F:oxidoreductase activity"/>
    <property type="evidence" value="ECO:0007669"/>
    <property type="project" value="UniProtKB-KW"/>
</dbReference>